<keyword evidence="2" id="KW-0472">Membrane</keyword>
<feature type="compositionally biased region" description="Basic and acidic residues" evidence="1">
    <location>
        <begin position="1089"/>
        <end position="1103"/>
    </location>
</feature>
<feature type="compositionally biased region" description="Low complexity" evidence="1">
    <location>
        <begin position="986"/>
        <end position="1001"/>
    </location>
</feature>
<protein>
    <recommendedName>
        <fullName evidence="3">Dystroglycan-type cadherin-like domain-containing protein</fullName>
    </recommendedName>
</protein>
<feature type="compositionally biased region" description="Polar residues" evidence="1">
    <location>
        <begin position="1105"/>
        <end position="1114"/>
    </location>
</feature>
<gene>
    <name evidence="4" type="ORF">SODALDRAFT_357832</name>
</gene>
<feature type="region of interest" description="Disordered" evidence="1">
    <location>
        <begin position="601"/>
        <end position="633"/>
    </location>
</feature>
<feature type="region of interest" description="Disordered" evidence="1">
    <location>
        <begin position="1050"/>
        <end position="1180"/>
    </location>
</feature>
<feature type="transmembrane region" description="Helical" evidence="2">
    <location>
        <begin position="643"/>
        <end position="664"/>
    </location>
</feature>
<feature type="domain" description="Dystroglycan-type cadherin-like" evidence="3">
    <location>
        <begin position="210"/>
        <end position="298"/>
    </location>
</feature>
<name>A0A3N2Q4Q5_SODAK</name>
<reference evidence="4 5" key="1">
    <citation type="journal article" date="2018" name="Mol. Ecol.">
        <title>The obligate alkalophilic soda-lake fungus Sodiomyces alkalinus has shifted to a protein diet.</title>
        <authorList>
            <person name="Grum-Grzhimaylo A.A."/>
            <person name="Falkoski D.L."/>
            <person name="van den Heuvel J."/>
            <person name="Valero-Jimenez C.A."/>
            <person name="Min B."/>
            <person name="Choi I.G."/>
            <person name="Lipzen A."/>
            <person name="Daum C.G."/>
            <person name="Aanen D.K."/>
            <person name="Tsang A."/>
            <person name="Henrissat B."/>
            <person name="Bilanenko E.N."/>
            <person name="de Vries R.P."/>
            <person name="van Kan J.A.L."/>
            <person name="Grigoriev I.V."/>
            <person name="Debets A.J.M."/>
        </authorList>
    </citation>
    <scope>NUCLEOTIDE SEQUENCE [LARGE SCALE GENOMIC DNA]</scope>
    <source>
        <strain evidence="4 5">F11</strain>
    </source>
</reference>
<keyword evidence="2" id="KW-1133">Transmembrane helix</keyword>
<evidence type="ECO:0000313" key="4">
    <source>
        <dbReference type="EMBL" id="ROT41749.1"/>
    </source>
</evidence>
<dbReference type="SUPFAM" id="SSF49313">
    <property type="entry name" value="Cadherin-like"/>
    <property type="match status" value="2"/>
</dbReference>
<feature type="region of interest" description="Disordered" evidence="1">
    <location>
        <begin position="735"/>
        <end position="755"/>
    </location>
</feature>
<organism evidence="4 5">
    <name type="scientific">Sodiomyces alkalinus (strain CBS 110278 / VKM F-3762 / F11)</name>
    <name type="common">Alkaliphilic filamentous fungus</name>
    <dbReference type="NCBI Taxonomy" id="1314773"/>
    <lineage>
        <taxon>Eukaryota</taxon>
        <taxon>Fungi</taxon>
        <taxon>Dikarya</taxon>
        <taxon>Ascomycota</taxon>
        <taxon>Pezizomycotina</taxon>
        <taxon>Sordariomycetes</taxon>
        <taxon>Hypocreomycetidae</taxon>
        <taxon>Glomerellales</taxon>
        <taxon>Plectosphaerellaceae</taxon>
        <taxon>Sodiomyces</taxon>
    </lineage>
</organism>
<evidence type="ECO:0000256" key="1">
    <source>
        <dbReference type="SAM" id="MobiDB-lite"/>
    </source>
</evidence>
<dbReference type="STRING" id="1314773.A0A3N2Q4Q5"/>
<feature type="compositionally biased region" description="Basic and acidic residues" evidence="1">
    <location>
        <begin position="930"/>
        <end position="951"/>
    </location>
</feature>
<dbReference type="GO" id="GO:0005509">
    <property type="term" value="F:calcium ion binding"/>
    <property type="evidence" value="ECO:0007669"/>
    <property type="project" value="InterPro"/>
</dbReference>
<feature type="compositionally biased region" description="Low complexity" evidence="1">
    <location>
        <begin position="601"/>
        <end position="623"/>
    </location>
</feature>
<evidence type="ECO:0000259" key="3">
    <source>
        <dbReference type="SMART" id="SM00736"/>
    </source>
</evidence>
<dbReference type="OrthoDB" id="41532at2759"/>
<evidence type="ECO:0000313" key="5">
    <source>
        <dbReference type="Proteomes" id="UP000272025"/>
    </source>
</evidence>
<evidence type="ECO:0000256" key="2">
    <source>
        <dbReference type="SAM" id="Phobius"/>
    </source>
</evidence>
<dbReference type="InterPro" id="IPR013783">
    <property type="entry name" value="Ig-like_fold"/>
</dbReference>
<feature type="region of interest" description="Disordered" evidence="1">
    <location>
        <begin position="925"/>
        <end position="1016"/>
    </location>
</feature>
<feature type="compositionally biased region" description="Polar residues" evidence="1">
    <location>
        <begin position="735"/>
        <end position="751"/>
    </location>
</feature>
<accession>A0A3N2Q4Q5</accession>
<feature type="compositionally biased region" description="Basic and acidic residues" evidence="1">
    <location>
        <begin position="1119"/>
        <end position="1128"/>
    </location>
</feature>
<dbReference type="Gene3D" id="2.60.40.10">
    <property type="entry name" value="Immunoglobulins"/>
    <property type="match status" value="2"/>
</dbReference>
<feature type="domain" description="Dystroglycan-type cadherin-like" evidence="3">
    <location>
        <begin position="311"/>
        <end position="415"/>
    </location>
</feature>
<dbReference type="SMART" id="SM00736">
    <property type="entry name" value="CADG"/>
    <property type="match status" value="2"/>
</dbReference>
<keyword evidence="5" id="KW-1185">Reference proteome</keyword>
<dbReference type="EMBL" id="ML119052">
    <property type="protein sequence ID" value="ROT41749.1"/>
    <property type="molecule type" value="Genomic_DNA"/>
</dbReference>
<dbReference type="InterPro" id="IPR015919">
    <property type="entry name" value="Cadherin-like_sf"/>
</dbReference>
<dbReference type="GeneID" id="39582519"/>
<dbReference type="InterPro" id="IPR006644">
    <property type="entry name" value="Cadg"/>
</dbReference>
<dbReference type="GO" id="GO:0016020">
    <property type="term" value="C:membrane"/>
    <property type="evidence" value="ECO:0007669"/>
    <property type="project" value="InterPro"/>
</dbReference>
<proteinExistence type="predicted"/>
<keyword evidence="2" id="KW-0812">Transmembrane</keyword>
<feature type="region of interest" description="Disordered" evidence="1">
    <location>
        <begin position="840"/>
        <end position="862"/>
    </location>
</feature>
<dbReference type="Proteomes" id="UP000272025">
    <property type="component" value="Unassembled WGS sequence"/>
</dbReference>
<dbReference type="Pfam" id="PF05345">
    <property type="entry name" value="He_PIG"/>
    <property type="match status" value="2"/>
</dbReference>
<sequence>MHVDSAAFEYLPRSTSDSNNVARNHIVFILVAHTQQPLQKVAMSDPTSLESLRAERRHHWNALDTDPNPHQYNAFAFLAWAKLTLILQRVAMTGRRRLAPARTFCASARRETYSLPDVSLSSKAKLSVLSLRHGRQTAFSSPFCFFHSYSFGNALLLPCIFSPTAVLSVLSLLSWELTMASSLLILTTLSLVSLASSRPSVYFPFNSQLPPVARTAKVFSYTLSPQTFFSESNITYSLNDGPRWLSIDEQTGHLYGTPEEEDVPDGEVVGIPVDIIATDDSGSETMTATFVVSRNRAPEVAIPLSEQIRDFGDRAAPDALVSYPSSPFSFTFAEDTFSPPGPLNYYATSADSSPLPSWILFDAGNLTFSGQTPPFENLIQPPQTFSFHLVASDVEGFSAAYVLFSLVVGSRKLTMADPVVRLNATRGASISHRGLRDEIELDGEAVNPAELTVLTENMPEWLSVDESTLEIRGRPPTDARSSNSTIILQNSLSDTLSIQMVVTIATDIFRRTVSDLEATATEDFSLDLEPYLWRPEDVFLEIETDPSQDWIELDGLVISGTPPVPSSQGDTIQLTLRATERSSGESETEVVRLGVLSPADLSSTTSTSTPTIAPTASETPTESESSDSEPGLTLGPGLSAEQIMLAVLVPIIVIASLVLLLLCLRRRRERKFRKIQGQDISRPVPGSFVENGSLYDDARSAKAHGAIPPPEAANRPGQMGYWRAALRRFRSTRSVASSLDGGSQPSITQEPPTLPKLPSVGYYTLPGAQNSWLTGEDIAGEPSRNRLSQRRSRYSVLSLYDSMRDIASNPPFSRNQTESSFRGKLDVTIPSADDLSMSFQPMGGTAQAVDKSKQPEGSSQANEVDIPALSAAASSDALSCIPERSSPLGSHPTYARKLPLGSRPRGFRVYSDSDAISQPSFETLSGYSEWRGDPKSLQRHESQSRWSDMSRTRPVSRRSDASPWFGGRSVAPPRHPRRYQFSADTSSSLLSGSVRSVSAGSGPRGDENENWQTIPPKAVVRRTVNWQTIPSESLGLRYQERELVHESPFYPSRSSRVSRPARSRRRPSTAVGGHGENKRYSTWMGKGVSLRERRDGSEGREGSQDSDSSVTLMSPSKWETARNREPLAERPVSSIRQVQPSGMWMKDGGLPGGSRGGEGENRGTYESSPKHSHASKGESDVSDWVTEVWSSLDREDSGVLGKRRCRSLSRKGNSQNEGLSALGRENNETSDSCFVYRPMYNRRTEIAIHPAFCDGNTWVLSWCLWAVGCGLRAAGDDELGPYGGMRNFESAEARSQDRDQSLLEFGWSWLVHPVLTPSFSLESLMN</sequence>
<dbReference type="RefSeq" id="XP_028469555.1">
    <property type="nucleotide sequence ID" value="XM_028614041.1"/>
</dbReference>
<feature type="region of interest" description="Disordered" evidence="1">
    <location>
        <begin position="883"/>
        <end position="903"/>
    </location>
</feature>